<dbReference type="GO" id="GO:0008017">
    <property type="term" value="F:microtubule binding"/>
    <property type="evidence" value="ECO:0007669"/>
    <property type="project" value="InterPro"/>
</dbReference>
<evidence type="ECO:0000313" key="4">
    <source>
        <dbReference type="EMBL" id="RYR52688.1"/>
    </source>
</evidence>
<keyword evidence="1" id="KW-0505">Motor protein</keyword>
<dbReference type="Proteomes" id="UP000289738">
    <property type="component" value="Chromosome A06"/>
</dbReference>
<dbReference type="InterPro" id="IPR001752">
    <property type="entry name" value="Kinesin_motor_dom"/>
</dbReference>
<dbReference type="SUPFAM" id="SSF52540">
    <property type="entry name" value="P-loop containing nucleoside triphosphate hydrolases"/>
    <property type="match status" value="1"/>
</dbReference>
<organism evidence="4 5">
    <name type="scientific">Arachis hypogaea</name>
    <name type="common">Peanut</name>
    <dbReference type="NCBI Taxonomy" id="3818"/>
    <lineage>
        <taxon>Eukaryota</taxon>
        <taxon>Viridiplantae</taxon>
        <taxon>Streptophyta</taxon>
        <taxon>Embryophyta</taxon>
        <taxon>Tracheophyta</taxon>
        <taxon>Spermatophyta</taxon>
        <taxon>Magnoliopsida</taxon>
        <taxon>eudicotyledons</taxon>
        <taxon>Gunneridae</taxon>
        <taxon>Pentapetalae</taxon>
        <taxon>rosids</taxon>
        <taxon>fabids</taxon>
        <taxon>Fabales</taxon>
        <taxon>Fabaceae</taxon>
        <taxon>Papilionoideae</taxon>
        <taxon>50 kb inversion clade</taxon>
        <taxon>dalbergioids sensu lato</taxon>
        <taxon>Dalbergieae</taxon>
        <taxon>Pterocarpus clade</taxon>
        <taxon>Arachis</taxon>
    </lineage>
</organism>
<dbReference type="STRING" id="3818.A0A445CP49"/>
<dbReference type="GO" id="GO:0007018">
    <property type="term" value="P:microtubule-based movement"/>
    <property type="evidence" value="ECO:0007669"/>
    <property type="project" value="InterPro"/>
</dbReference>
<dbReference type="Gene3D" id="3.40.850.10">
    <property type="entry name" value="Kinesin motor domain"/>
    <property type="match status" value="1"/>
</dbReference>
<dbReference type="PANTHER" id="PTHR47972:SF4">
    <property type="entry name" value="KINESIN-LIKE PROTEIN KIN-14L"/>
    <property type="match status" value="1"/>
</dbReference>
<dbReference type="GO" id="GO:0015630">
    <property type="term" value="C:microtubule cytoskeleton"/>
    <property type="evidence" value="ECO:0007669"/>
    <property type="project" value="TreeGrafter"/>
</dbReference>
<evidence type="ECO:0000256" key="2">
    <source>
        <dbReference type="PROSITE-ProRule" id="PRU00283"/>
    </source>
</evidence>
<reference evidence="4 5" key="1">
    <citation type="submission" date="2019-01" db="EMBL/GenBank/DDBJ databases">
        <title>Sequencing of cultivated peanut Arachis hypogaea provides insights into genome evolution and oil improvement.</title>
        <authorList>
            <person name="Chen X."/>
        </authorList>
    </citation>
    <scope>NUCLEOTIDE SEQUENCE [LARGE SCALE GENOMIC DNA]</scope>
    <source>
        <strain evidence="5">cv. Fuhuasheng</strain>
        <tissue evidence="4">Leaves</tissue>
    </source>
</reference>
<dbReference type="EMBL" id="SDMP01000006">
    <property type="protein sequence ID" value="RYR52688.1"/>
    <property type="molecule type" value="Genomic_DNA"/>
</dbReference>
<feature type="domain" description="Kinesin motor" evidence="3">
    <location>
        <begin position="1"/>
        <end position="93"/>
    </location>
</feature>
<protein>
    <recommendedName>
        <fullName evidence="3">Kinesin motor domain-containing protein</fullName>
    </recommendedName>
</protein>
<dbReference type="GO" id="GO:0003777">
    <property type="term" value="F:microtubule motor activity"/>
    <property type="evidence" value="ECO:0007669"/>
    <property type="project" value="InterPro"/>
</dbReference>
<name>A0A445CP49_ARAHY</name>
<evidence type="ECO:0000259" key="3">
    <source>
        <dbReference type="PROSITE" id="PS50067"/>
    </source>
</evidence>
<dbReference type="InterPro" id="IPR036961">
    <property type="entry name" value="Kinesin_motor_dom_sf"/>
</dbReference>
<keyword evidence="5" id="KW-1185">Reference proteome</keyword>
<evidence type="ECO:0000256" key="1">
    <source>
        <dbReference type="ARBA" id="ARBA00023175"/>
    </source>
</evidence>
<dbReference type="Pfam" id="PF00225">
    <property type="entry name" value="Kinesin"/>
    <property type="match status" value="1"/>
</dbReference>
<comment type="caution">
    <text evidence="2">Lacks conserved residue(s) required for the propagation of feature annotation.</text>
</comment>
<dbReference type="PANTHER" id="PTHR47972">
    <property type="entry name" value="KINESIN-LIKE PROTEIN KLP-3"/>
    <property type="match status" value="1"/>
</dbReference>
<proteinExistence type="inferred from homology"/>
<dbReference type="PROSITE" id="PS50067">
    <property type="entry name" value="KINESIN_MOTOR_2"/>
    <property type="match status" value="1"/>
</dbReference>
<dbReference type="InterPro" id="IPR027640">
    <property type="entry name" value="Kinesin-like_fam"/>
</dbReference>
<dbReference type="GO" id="GO:0005524">
    <property type="term" value="F:ATP binding"/>
    <property type="evidence" value="ECO:0007669"/>
    <property type="project" value="InterPro"/>
</dbReference>
<dbReference type="AlphaFoldDB" id="A0A445CP49"/>
<gene>
    <name evidence="4" type="ORF">Ahy_A06g027581</name>
</gene>
<accession>A0A445CP49</accession>
<evidence type="ECO:0000313" key="5">
    <source>
        <dbReference type="Proteomes" id="UP000289738"/>
    </source>
</evidence>
<comment type="similarity">
    <text evidence="2">Belongs to the TRAFAC class myosin-kinesin ATPase superfamily. Kinesin family.</text>
</comment>
<comment type="caution">
    <text evidence="4">The sequence shown here is derived from an EMBL/GenBank/DDBJ whole genome shotgun (WGS) entry which is preliminary data.</text>
</comment>
<dbReference type="InterPro" id="IPR027417">
    <property type="entry name" value="P-loop_NTPase"/>
</dbReference>
<sequence length="93" mass="10798">MTYDIYVQMVEIYNEHVRDLLTEDKIDNKLEIRSCNDDGLSLPYTTLCSVGDIYVDVLTLMKLNSVRSTVLKDVTERERMTMVMKNEKDGDTL</sequence>